<dbReference type="Gene3D" id="3.40.630.10">
    <property type="entry name" value="Zn peptidases"/>
    <property type="match status" value="1"/>
</dbReference>
<evidence type="ECO:0000313" key="14">
    <source>
        <dbReference type="Proteomes" id="UP001596549"/>
    </source>
</evidence>
<comment type="cofactor">
    <cofactor evidence="1">
        <name>Zn(2+)</name>
        <dbReference type="ChEBI" id="CHEBI:29105"/>
    </cofactor>
</comment>
<protein>
    <submittedName>
        <fullName evidence="13">M14 family metallocarboxypeptidase</fullName>
    </submittedName>
</protein>
<dbReference type="PANTHER" id="PTHR11705">
    <property type="entry name" value="PROTEASE FAMILY M14 CARBOXYPEPTIDASE A,B"/>
    <property type="match status" value="1"/>
</dbReference>
<evidence type="ECO:0000256" key="6">
    <source>
        <dbReference type="ARBA" id="ARBA00022729"/>
    </source>
</evidence>
<evidence type="ECO:0000256" key="7">
    <source>
        <dbReference type="ARBA" id="ARBA00022801"/>
    </source>
</evidence>
<keyword evidence="6 11" id="KW-0732">Signal</keyword>
<dbReference type="SMART" id="SM00631">
    <property type="entry name" value="Zn_pept"/>
    <property type="match status" value="1"/>
</dbReference>
<sequence length="561" mass="61827">MKKVFRSTSVALTLALSAGLFAPGAAISEKTAHAAEQEFVPYYGTGPSYIQPENIAHLFPKPHVTFDTPAFQQGRLAFTSQEEMMDVLKQIDRKNRYATLQILGQSAEGRDIPLLMFSKDASHKKGYAHKKKPLIWVQSQIHGNEPAAGESALVLAKMLAEGKLGPVLDKVDIAIIPRVNPDGSYYFKRTVANNNDANRDYMKAEYVEVQTVHKAVNAYQPDVVLDAHEYTVNSSQLKNVGEKGALPSYDLLISSAKNLNIPAELRKTSDSLLLEKVNKTLDKAKLSHNDYYTLDVEDGQLVATEGSTETRIGRNALGLKNTLTYLIETRGINIGRADFERRVYAQVVAQASFIQNTAAHAEKVKSVVEKARKEVIVKGSKANDNDKVVVTSENKRMLNRTLEVVDLAKAEKVKTPIIWEDSTEAYPTLVRDRPTAYILPPGAGSDVAAKKLQILGVKVAKLSTAATLPVETYNVTSSTISTTPESGHYTNKVTTDVVKKKHAFPAGSYVLEMSQSNANFIALALEPESIDSYVTFNFITAKKGEEIPVYRYMKSKKLKTK</sequence>
<dbReference type="PANTHER" id="PTHR11705:SF83">
    <property type="entry name" value="INACTIVE METALLOCARBOXYPEPTIDASE ECM14"/>
    <property type="match status" value="1"/>
</dbReference>
<evidence type="ECO:0000256" key="2">
    <source>
        <dbReference type="ARBA" id="ARBA00004613"/>
    </source>
</evidence>
<evidence type="ECO:0000313" key="13">
    <source>
        <dbReference type="EMBL" id="MFC7371093.1"/>
    </source>
</evidence>
<dbReference type="Proteomes" id="UP001596549">
    <property type="component" value="Unassembled WGS sequence"/>
</dbReference>
<keyword evidence="8" id="KW-0843">Virulence</keyword>
<evidence type="ECO:0000259" key="12">
    <source>
        <dbReference type="PROSITE" id="PS52035"/>
    </source>
</evidence>
<feature type="active site" description="Proton donor/acceptor" evidence="10">
    <location>
        <position position="328"/>
    </location>
</feature>
<feature type="domain" description="Peptidase M14" evidence="12">
    <location>
        <begin position="77"/>
        <end position="352"/>
    </location>
</feature>
<evidence type="ECO:0000256" key="10">
    <source>
        <dbReference type="PROSITE-ProRule" id="PRU01379"/>
    </source>
</evidence>
<comment type="caution">
    <text evidence="13">The sequence shown here is derived from an EMBL/GenBank/DDBJ whole genome shotgun (WGS) entry which is preliminary data.</text>
</comment>
<evidence type="ECO:0000256" key="5">
    <source>
        <dbReference type="ARBA" id="ARBA00022670"/>
    </source>
</evidence>
<keyword evidence="4" id="KW-0964">Secreted</keyword>
<comment type="similarity">
    <text evidence="3 10">Belongs to the peptidase M14 family.</text>
</comment>
<evidence type="ECO:0000256" key="1">
    <source>
        <dbReference type="ARBA" id="ARBA00001947"/>
    </source>
</evidence>
<keyword evidence="7" id="KW-0378">Hydrolase</keyword>
<feature type="signal peptide" evidence="11">
    <location>
        <begin position="1"/>
        <end position="22"/>
    </location>
</feature>
<dbReference type="InterPro" id="IPR000834">
    <property type="entry name" value="Peptidase_M14"/>
</dbReference>
<evidence type="ECO:0000256" key="3">
    <source>
        <dbReference type="ARBA" id="ARBA00005988"/>
    </source>
</evidence>
<proteinExistence type="inferred from homology"/>
<dbReference type="Pfam" id="PF00246">
    <property type="entry name" value="Peptidase_M14"/>
    <property type="match status" value="1"/>
</dbReference>
<dbReference type="SUPFAM" id="SSF53187">
    <property type="entry name" value="Zn-dependent exopeptidases"/>
    <property type="match status" value="1"/>
</dbReference>
<keyword evidence="9" id="KW-0325">Glycoprotein</keyword>
<dbReference type="PROSITE" id="PS52035">
    <property type="entry name" value="PEPTIDASE_M14"/>
    <property type="match status" value="1"/>
</dbReference>
<feature type="chain" id="PRO_5045378814" evidence="11">
    <location>
        <begin position="23"/>
        <end position="561"/>
    </location>
</feature>
<dbReference type="EMBL" id="JBHTCP010000010">
    <property type="protein sequence ID" value="MFC7371093.1"/>
    <property type="molecule type" value="Genomic_DNA"/>
</dbReference>
<evidence type="ECO:0000256" key="4">
    <source>
        <dbReference type="ARBA" id="ARBA00022525"/>
    </source>
</evidence>
<evidence type="ECO:0000256" key="11">
    <source>
        <dbReference type="SAM" id="SignalP"/>
    </source>
</evidence>
<gene>
    <name evidence="13" type="ORF">ACFQPF_05340</name>
</gene>
<dbReference type="RefSeq" id="WP_379747324.1">
    <property type="nucleotide sequence ID" value="NZ_JBHTCP010000010.1"/>
</dbReference>
<keyword evidence="5" id="KW-0645">Protease</keyword>
<comment type="subcellular location">
    <subcellularLocation>
        <location evidence="2">Secreted</location>
    </subcellularLocation>
</comment>
<reference evidence="14" key="1">
    <citation type="journal article" date="2019" name="Int. J. Syst. Evol. Microbiol.">
        <title>The Global Catalogue of Microorganisms (GCM) 10K type strain sequencing project: providing services to taxonomists for standard genome sequencing and annotation.</title>
        <authorList>
            <consortium name="The Broad Institute Genomics Platform"/>
            <consortium name="The Broad Institute Genome Sequencing Center for Infectious Disease"/>
            <person name="Wu L."/>
            <person name="Ma J."/>
        </authorList>
    </citation>
    <scope>NUCLEOTIDE SEQUENCE [LARGE SCALE GENOMIC DNA]</scope>
    <source>
        <strain evidence="14">NBRC 106396</strain>
    </source>
</reference>
<evidence type="ECO:0000256" key="9">
    <source>
        <dbReference type="ARBA" id="ARBA00023180"/>
    </source>
</evidence>
<organism evidence="13 14">
    <name type="scientific">Fictibacillus iocasae</name>
    <dbReference type="NCBI Taxonomy" id="2715437"/>
    <lineage>
        <taxon>Bacteria</taxon>
        <taxon>Bacillati</taxon>
        <taxon>Bacillota</taxon>
        <taxon>Bacilli</taxon>
        <taxon>Bacillales</taxon>
        <taxon>Fictibacillaceae</taxon>
        <taxon>Fictibacillus</taxon>
    </lineage>
</organism>
<accession>A0ABW2NPI4</accession>
<keyword evidence="14" id="KW-1185">Reference proteome</keyword>
<evidence type="ECO:0000256" key="8">
    <source>
        <dbReference type="ARBA" id="ARBA00023026"/>
    </source>
</evidence>
<name>A0ABW2NPI4_9BACL</name>
<dbReference type="CDD" id="cd06242">
    <property type="entry name" value="M14-like"/>
    <property type="match status" value="1"/>
</dbReference>